<dbReference type="Pfam" id="PF11807">
    <property type="entry name" value="UstYa"/>
    <property type="match status" value="1"/>
</dbReference>
<reference evidence="2 3" key="1">
    <citation type="submission" date="2018-01" db="EMBL/GenBank/DDBJ databases">
        <title>Harnessing the power of phylogenomics to disentangle the directionality and signatures of interkingdom host jumping in the parasitic fungal genus Tolypocladium.</title>
        <authorList>
            <person name="Quandt C.A."/>
            <person name="Patterson W."/>
            <person name="Spatafora J.W."/>
        </authorList>
    </citation>
    <scope>NUCLEOTIDE SEQUENCE [LARGE SCALE GENOMIC DNA]</scope>
    <source>
        <strain evidence="2 3">NRBC 100945</strain>
    </source>
</reference>
<accession>A0A2S4KP29</accession>
<comment type="caution">
    <text evidence="2">The sequence shown here is derived from an EMBL/GenBank/DDBJ whole genome shotgun (WGS) entry which is preliminary data.</text>
</comment>
<dbReference type="AlphaFoldDB" id="A0A2S4KP29"/>
<dbReference type="GO" id="GO:0043386">
    <property type="term" value="P:mycotoxin biosynthetic process"/>
    <property type="evidence" value="ECO:0007669"/>
    <property type="project" value="InterPro"/>
</dbReference>
<dbReference type="EMBL" id="PKSG01000940">
    <property type="protein sequence ID" value="POR31939.1"/>
    <property type="molecule type" value="Genomic_DNA"/>
</dbReference>
<dbReference type="PANTHER" id="PTHR33365">
    <property type="entry name" value="YALI0B05434P"/>
    <property type="match status" value="1"/>
</dbReference>
<protein>
    <submittedName>
        <fullName evidence="2">Uncharacterized protein</fullName>
    </submittedName>
</protein>
<dbReference type="Proteomes" id="UP000237481">
    <property type="component" value="Unassembled WGS sequence"/>
</dbReference>
<comment type="similarity">
    <text evidence="1">Belongs to the ustYa family.</text>
</comment>
<dbReference type="PANTHER" id="PTHR33365:SF7">
    <property type="entry name" value="TAT PATHWAY SIGNAL SEQUENCE"/>
    <property type="match status" value="1"/>
</dbReference>
<organism evidence="2 3">
    <name type="scientific">Tolypocladium paradoxum</name>
    <dbReference type="NCBI Taxonomy" id="94208"/>
    <lineage>
        <taxon>Eukaryota</taxon>
        <taxon>Fungi</taxon>
        <taxon>Dikarya</taxon>
        <taxon>Ascomycota</taxon>
        <taxon>Pezizomycotina</taxon>
        <taxon>Sordariomycetes</taxon>
        <taxon>Hypocreomycetidae</taxon>
        <taxon>Hypocreales</taxon>
        <taxon>Ophiocordycipitaceae</taxon>
        <taxon>Tolypocladium</taxon>
    </lineage>
</organism>
<dbReference type="STRING" id="94208.A0A2S4KP29"/>
<proteinExistence type="inferred from homology"/>
<evidence type="ECO:0000313" key="3">
    <source>
        <dbReference type="Proteomes" id="UP000237481"/>
    </source>
</evidence>
<evidence type="ECO:0000313" key="2">
    <source>
        <dbReference type="EMBL" id="POR31939.1"/>
    </source>
</evidence>
<name>A0A2S4KP29_9HYPO</name>
<sequence length="167" mass="18975">MIEPEIMAGYGREQFGVAIPSGKGYIGTLNVYHELHCIKRLYQDTYPEAYGKGLTSQQKEANRLHKGNHAPESYHELTLPLVIDHCLDFLRQASMCHADVGIITFQWSADSLVPVANSTTHQCANWKKLDAWTKRRTVDMMKPGWLIHPTKGPKTEQFPKSNVRIAR</sequence>
<dbReference type="InterPro" id="IPR021765">
    <property type="entry name" value="UstYa-like"/>
</dbReference>
<dbReference type="OrthoDB" id="3687641at2759"/>
<keyword evidence="3" id="KW-1185">Reference proteome</keyword>
<evidence type="ECO:0000256" key="1">
    <source>
        <dbReference type="ARBA" id="ARBA00035112"/>
    </source>
</evidence>
<gene>
    <name evidence="2" type="ORF">TPAR_07846</name>
</gene>